<dbReference type="RefSeq" id="WP_377030922.1">
    <property type="nucleotide sequence ID" value="NZ_JBHOMY010000082.1"/>
</dbReference>
<dbReference type="SUPFAM" id="SSF52374">
    <property type="entry name" value="Nucleotidylyl transferase"/>
    <property type="match status" value="1"/>
</dbReference>
<evidence type="ECO:0000313" key="9">
    <source>
        <dbReference type="EMBL" id="MFC1459189.1"/>
    </source>
</evidence>
<keyword evidence="3 8" id="KW-0436">Ligase</keyword>
<feature type="binding site" evidence="8">
    <location>
        <position position="153"/>
    </location>
    <ligand>
        <name>(R)-pantoate</name>
        <dbReference type="ChEBI" id="CHEBI:15980"/>
    </ligand>
</feature>
<comment type="function">
    <text evidence="8">Catalyzes the condensation of pantoate with beta-alanine in an ATP-dependent reaction via a pantoyl-adenylate intermediate.</text>
</comment>
<comment type="pathway">
    <text evidence="1 8">Cofactor biosynthesis; (R)-pantothenate biosynthesis; (R)-pantothenate from (R)-pantoate and beta-alanine: step 1/1.</text>
</comment>
<dbReference type="InterPro" id="IPR042176">
    <property type="entry name" value="Pantoate_ligase_C"/>
</dbReference>
<comment type="similarity">
    <text evidence="2 8">Belongs to the pantothenate synthetase family.</text>
</comment>
<comment type="caution">
    <text evidence="9">The sequence shown here is derived from an EMBL/GenBank/DDBJ whole genome shotgun (WGS) entry which is preliminary data.</text>
</comment>
<comment type="catalytic activity">
    <reaction evidence="7 8">
        <text>(R)-pantoate + beta-alanine + ATP = (R)-pantothenate + AMP + diphosphate + H(+)</text>
        <dbReference type="Rhea" id="RHEA:10912"/>
        <dbReference type="ChEBI" id="CHEBI:15378"/>
        <dbReference type="ChEBI" id="CHEBI:15980"/>
        <dbReference type="ChEBI" id="CHEBI:29032"/>
        <dbReference type="ChEBI" id="CHEBI:30616"/>
        <dbReference type="ChEBI" id="CHEBI:33019"/>
        <dbReference type="ChEBI" id="CHEBI:57966"/>
        <dbReference type="ChEBI" id="CHEBI:456215"/>
        <dbReference type="EC" id="6.3.2.1"/>
    </reaction>
</comment>
<feature type="binding site" evidence="8">
    <location>
        <begin position="30"/>
        <end position="37"/>
    </location>
    <ligand>
        <name>ATP</name>
        <dbReference type="ChEBI" id="CHEBI:30616"/>
    </ligand>
</feature>
<feature type="binding site" evidence="8">
    <location>
        <position position="61"/>
    </location>
    <ligand>
        <name>beta-alanine</name>
        <dbReference type="ChEBI" id="CHEBI:57966"/>
    </ligand>
</feature>
<dbReference type="EC" id="6.3.2.1" evidence="8"/>
<dbReference type="Pfam" id="PF02569">
    <property type="entry name" value="Pantoate_ligase"/>
    <property type="match status" value="1"/>
</dbReference>
<evidence type="ECO:0000256" key="4">
    <source>
        <dbReference type="ARBA" id="ARBA00022655"/>
    </source>
</evidence>
<organism evidence="9 10">
    <name type="scientific">Microvirga arabica</name>
    <dbReference type="NCBI Taxonomy" id="1128671"/>
    <lineage>
        <taxon>Bacteria</taxon>
        <taxon>Pseudomonadati</taxon>
        <taxon>Pseudomonadota</taxon>
        <taxon>Alphaproteobacteria</taxon>
        <taxon>Hyphomicrobiales</taxon>
        <taxon>Methylobacteriaceae</taxon>
        <taxon>Microvirga</taxon>
    </lineage>
</organism>
<keyword evidence="4 8" id="KW-0566">Pantothenate biosynthesis</keyword>
<comment type="subunit">
    <text evidence="8">Homodimer.</text>
</comment>
<comment type="subcellular location">
    <subcellularLocation>
        <location evidence="8">Cytoplasm</location>
    </subcellularLocation>
</comment>
<evidence type="ECO:0000256" key="8">
    <source>
        <dbReference type="HAMAP-Rule" id="MF_00158"/>
    </source>
</evidence>
<comment type="miscellaneous">
    <text evidence="8">The reaction proceeds by a bi uni uni bi ping pong mechanism.</text>
</comment>
<keyword evidence="5 8" id="KW-0547">Nucleotide-binding</keyword>
<reference evidence="9 10" key="1">
    <citation type="submission" date="2024-09" db="EMBL/GenBank/DDBJ databases">
        <title>Nodulacao em especies de Leguminosae Basais da Amazonia e Caracterizacao dos Rizobios e Bacterias Associadas aos Nodulos.</title>
        <authorList>
            <person name="Jambeiro I.C.A."/>
            <person name="Lopes I.S."/>
            <person name="Aguiar E.R.G.R."/>
            <person name="Santos A.F.J."/>
            <person name="Dos Santos J.M.F."/>
            <person name="Gross E."/>
        </authorList>
    </citation>
    <scope>NUCLEOTIDE SEQUENCE [LARGE SCALE GENOMIC DNA]</scope>
    <source>
        <strain evidence="9 10">BRUESC1165</strain>
    </source>
</reference>
<dbReference type="EMBL" id="JBHOMY010000082">
    <property type="protein sequence ID" value="MFC1459189.1"/>
    <property type="molecule type" value="Genomic_DNA"/>
</dbReference>
<proteinExistence type="inferred from homology"/>
<name>A0ABV6YD21_9HYPH</name>
<evidence type="ECO:0000256" key="7">
    <source>
        <dbReference type="ARBA" id="ARBA00048258"/>
    </source>
</evidence>
<accession>A0ABV6YD21</accession>
<dbReference type="CDD" id="cd00560">
    <property type="entry name" value="PanC"/>
    <property type="match status" value="1"/>
</dbReference>
<feature type="active site" description="Proton donor" evidence="8">
    <location>
        <position position="37"/>
    </location>
</feature>
<dbReference type="PANTHER" id="PTHR21299">
    <property type="entry name" value="CYTIDYLATE KINASE/PANTOATE-BETA-ALANINE LIGASE"/>
    <property type="match status" value="1"/>
</dbReference>
<evidence type="ECO:0000256" key="5">
    <source>
        <dbReference type="ARBA" id="ARBA00022741"/>
    </source>
</evidence>
<dbReference type="Proteomes" id="UP001593940">
    <property type="component" value="Unassembled WGS sequence"/>
</dbReference>
<evidence type="ECO:0000256" key="1">
    <source>
        <dbReference type="ARBA" id="ARBA00004990"/>
    </source>
</evidence>
<keyword evidence="8" id="KW-0963">Cytoplasm</keyword>
<feature type="binding site" evidence="8">
    <location>
        <position position="176"/>
    </location>
    <ligand>
        <name>ATP</name>
        <dbReference type="ChEBI" id="CHEBI:30616"/>
    </ligand>
</feature>
<feature type="binding site" evidence="8">
    <location>
        <begin position="147"/>
        <end position="150"/>
    </location>
    <ligand>
        <name>ATP</name>
        <dbReference type="ChEBI" id="CHEBI:30616"/>
    </ligand>
</feature>
<keyword evidence="10" id="KW-1185">Reference proteome</keyword>
<dbReference type="InterPro" id="IPR003721">
    <property type="entry name" value="Pantoate_ligase"/>
</dbReference>
<feature type="binding site" evidence="8">
    <location>
        <begin position="184"/>
        <end position="187"/>
    </location>
    <ligand>
        <name>ATP</name>
        <dbReference type="ChEBI" id="CHEBI:30616"/>
    </ligand>
</feature>
<protein>
    <recommendedName>
        <fullName evidence="8">Pantothenate synthetase</fullName>
        <shortName evidence="8">PS</shortName>
        <ecNumber evidence="8">6.3.2.1</ecNumber>
    </recommendedName>
    <alternativeName>
        <fullName evidence="8">Pantoate--beta-alanine ligase</fullName>
    </alternativeName>
    <alternativeName>
        <fullName evidence="8">Pantoate-activating enzyme</fullName>
    </alternativeName>
</protein>
<gene>
    <name evidence="8 9" type="primary">panC</name>
    <name evidence="9" type="ORF">ACETIH_21280</name>
</gene>
<dbReference type="HAMAP" id="MF_00158">
    <property type="entry name" value="PanC"/>
    <property type="match status" value="1"/>
</dbReference>
<dbReference type="NCBIfam" id="TIGR00018">
    <property type="entry name" value="panC"/>
    <property type="match status" value="1"/>
</dbReference>
<evidence type="ECO:0000256" key="2">
    <source>
        <dbReference type="ARBA" id="ARBA00009256"/>
    </source>
</evidence>
<dbReference type="PANTHER" id="PTHR21299:SF1">
    <property type="entry name" value="PANTOATE--BETA-ALANINE LIGASE"/>
    <property type="match status" value="1"/>
</dbReference>
<keyword evidence="6 8" id="KW-0067">ATP-binding</keyword>
<feature type="binding site" evidence="8">
    <location>
        <position position="61"/>
    </location>
    <ligand>
        <name>(R)-pantoate</name>
        <dbReference type="ChEBI" id="CHEBI:15980"/>
    </ligand>
</feature>
<evidence type="ECO:0000256" key="6">
    <source>
        <dbReference type="ARBA" id="ARBA00022840"/>
    </source>
</evidence>
<sequence>MLTFRTINSLTQCLRGYRASGLRVGFVPTMGFLHAGHRALIDESVARCDITVVSIFVNPAQFGPHEDLDRYPRALEQDHELCRMAGVTMIFMPDAGEIYPPGFQTHVEPGPVAEPLCGAVRPGHFRGVATVVTKLFNIVQPDVAFFGQKDFQQCAVIRQMVRDLNLPVEIVTVPTVREPDGLALSSRNSYLNATDRERARCLSQGLLAAQASYGEGQRDGQRLLEIARAYMSEVDQLQYLELRDAGTLEAIQGPVERPAALCVAAYVGTTRLIDNVLLTPPPTVLSDRDLEVVSYAVDRQAATGAQGSPPS</sequence>
<evidence type="ECO:0000313" key="10">
    <source>
        <dbReference type="Proteomes" id="UP001593940"/>
    </source>
</evidence>
<dbReference type="InterPro" id="IPR014729">
    <property type="entry name" value="Rossmann-like_a/b/a_fold"/>
</dbReference>
<dbReference type="GO" id="GO:0004592">
    <property type="term" value="F:pantoate-beta-alanine ligase activity"/>
    <property type="evidence" value="ECO:0007669"/>
    <property type="project" value="UniProtKB-EC"/>
</dbReference>
<evidence type="ECO:0000256" key="3">
    <source>
        <dbReference type="ARBA" id="ARBA00022598"/>
    </source>
</evidence>
<dbReference type="Gene3D" id="3.30.1300.10">
    <property type="entry name" value="Pantoate-beta-alanine ligase, C-terminal domain"/>
    <property type="match status" value="1"/>
</dbReference>
<dbReference type="Gene3D" id="3.40.50.620">
    <property type="entry name" value="HUPs"/>
    <property type="match status" value="1"/>
</dbReference>